<dbReference type="InterPro" id="IPR018422">
    <property type="entry name" value="Cation/H_exchanger_CPA1"/>
</dbReference>
<feature type="transmembrane region" description="Helical" evidence="11">
    <location>
        <begin position="217"/>
        <end position="239"/>
    </location>
</feature>
<dbReference type="Gene3D" id="6.10.140.1330">
    <property type="match status" value="1"/>
</dbReference>
<evidence type="ECO:0000256" key="5">
    <source>
        <dbReference type="ARBA" id="ARBA00022692"/>
    </source>
</evidence>
<dbReference type="Proteomes" id="UP000076643">
    <property type="component" value="Unassembled WGS sequence"/>
</dbReference>
<feature type="transmembrane region" description="Helical" evidence="11">
    <location>
        <begin position="269"/>
        <end position="286"/>
    </location>
</feature>
<evidence type="ECO:0000256" key="6">
    <source>
        <dbReference type="ARBA" id="ARBA00022989"/>
    </source>
</evidence>
<dbReference type="Pfam" id="PF00027">
    <property type="entry name" value="cNMP_binding"/>
    <property type="match status" value="1"/>
</dbReference>
<keyword evidence="2" id="KW-0813">Transport</keyword>
<dbReference type="SUPFAM" id="SSF51206">
    <property type="entry name" value="cAMP-binding domain-like"/>
    <property type="match status" value="1"/>
</dbReference>
<keyword evidence="5 11" id="KW-0812">Transmembrane</keyword>
<feature type="transmembrane region" description="Helical" evidence="11">
    <location>
        <begin position="6"/>
        <end position="26"/>
    </location>
</feature>
<keyword evidence="8" id="KW-0406">Ion transport</keyword>
<gene>
    <name evidence="13" type="ORF">N475_13430</name>
</gene>
<evidence type="ECO:0000256" key="4">
    <source>
        <dbReference type="ARBA" id="ARBA00022475"/>
    </source>
</evidence>
<evidence type="ECO:0000256" key="1">
    <source>
        <dbReference type="ARBA" id="ARBA00004651"/>
    </source>
</evidence>
<evidence type="ECO:0000256" key="9">
    <source>
        <dbReference type="ARBA" id="ARBA00023136"/>
    </source>
</evidence>
<dbReference type="CDD" id="cd00038">
    <property type="entry name" value="CAP_ED"/>
    <property type="match status" value="1"/>
</dbReference>
<evidence type="ECO:0000256" key="7">
    <source>
        <dbReference type="ARBA" id="ARBA00023053"/>
    </source>
</evidence>
<keyword evidence="3" id="KW-0050">Antiport</keyword>
<keyword evidence="7" id="KW-0915">Sodium</keyword>
<accession>A0A166X771</accession>
<organism evidence="13 14">
    <name type="scientific">Pseudoalteromonas luteoviolacea DSM 6061</name>
    <dbReference type="NCBI Taxonomy" id="1365250"/>
    <lineage>
        <taxon>Bacteria</taxon>
        <taxon>Pseudomonadati</taxon>
        <taxon>Pseudomonadota</taxon>
        <taxon>Gammaproteobacteria</taxon>
        <taxon>Alteromonadales</taxon>
        <taxon>Pseudoalteromonadaceae</taxon>
        <taxon>Pseudoalteromonas</taxon>
    </lineage>
</organism>
<keyword evidence="14" id="KW-1185">Reference proteome</keyword>
<evidence type="ECO:0000256" key="11">
    <source>
        <dbReference type="SAM" id="Phobius"/>
    </source>
</evidence>
<dbReference type="GO" id="GO:0098719">
    <property type="term" value="P:sodium ion import across plasma membrane"/>
    <property type="evidence" value="ECO:0007669"/>
    <property type="project" value="TreeGrafter"/>
</dbReference>
<evidence type="ECO:0000313" key="13">
    <source>
        <dbReference type="EMBL" id="KZN39755.1"/>
    </source>
</evidence>
<dbReference type="GO" id="GO:0015385">
    <property type="term" value="F:sodium:proton antiporter activity"/>
    <property type="evidence" value="ECO:0007669"/>
    <property type="project" value="InterPro"/>
</dbReference>
<evidence type="ECO:0000256" key="10">
    <source>
        <dbReference type="ARBA" id="ARBA00023201"/>
    </source>
</evidence>
<dbReference type="PANTHER" id="PTHR10110">
    <property type="entry name" value="SODIUM/HYDROGEN EXCHANGER"/>
    <property type="match status" value="1"/>
</dbReference>
<evidence type="ECO:0000256" key="8">
    <source>
        <dbReference type="ARBA" id="ARBA00023065"/>
    </source>
</evidence>
<keyword evidence="4" id="KW-1003">Cell membrane</keyword>
<dbReference type="AlphaFoldDB" id="A0A166X771"/>
<dbReference type="PANTHER" id="PTHR10110:SF86">
    <property type="entry name" value="SODIUM_HYDROGEN EXCHANGER 7"/>
    <property type="match status" value="1"/>
</dbReference>
<sequence>MLVMDFSTGLLVLLFVIFALFTGAFVRHILKGTQVPYTVALLLLGIAIGLLQRADVFQSEAQAFGESLALIAEIDSHLFLYLFLPTLIFESAFAMEVHLFRRMFTQIALLAVPGLMLAIWLTAELIFAITPDSWQWSWAICLMFGALISATDPVAVVALLKEVSSRKRLETLIEGESLLNDGTAIVFFSLFFTWVTATFSGAMVDGITSPLHVTLEFVKVVLVGLIIGLVVGWLCILWIERVFNDPMIEISLTIAAAYSVFFIAENFHVSGVVAVVTLAIIFASIGRTRISPEVAGFLHHFWEMMAHMANTLIFLLVGILVAIRVPLNDIQAWQMLFVLYGGILVIRAISITVFMPALKRLGIGINFAKAAVLCWGGLRGAVSLALALAVVASDIIPKEIGDRVLFLCAGIVVLTILVNGSTMSLLLKLLGLNSLPPAKQATVDKAQTKISAELHSMLPVMMTNEFLKGADWEVVKQKAQLQLYDETIDNESISEHELNVAYKRRLLETERKHYWTQFEQGMLSKQATSKLVEAVEAALDGEPCIGPRTFIDKTWQVPSWFASFRSYQWLNRLLLKFYFNKLALGYDIARGFIHAQEALESHIHALAPNESSAEAVMDMVDANKKNTLEKINALRESFPEIIQSLQSQAATRMLLNRERAVITEQLKQAVLDKPEAQRLLMSVEDRMQALQKQTIFKSTQEQRLVNDIPWARSLCQETREQLSTLIEHNVYETGQTICKTGQPLNKIGIVSRGSVKEHWSVMNNEAQRQICTNKGPGESIALLALFTSMSNTHCESETPCDVMWIPCDKLKQLMQKDNQLTLVVCKLMKDYSI</sequence>
<dbReference type="GO" id="GO:0051453">
    <property type="term" value="P:regulation of intracellular pH"/>
    <property type="evidence" value="ECO:0007669"/>
    <property type="project" value="TreeGrafter"/>
</dbReference>
<dbReference type="GO" id="GO:0015386">
    <property type="term" value="F:potassium:proton antiporter activity"/>
    <property type="evidence" value="ECO:0007669"/>
    <property type="project" value="TreeGrafter"/>
</dbReference>
<comment type="subcellular location">
    <subcellularLocation>
        <location evidence="1">Cell membrane</location>
        <topology evidence="1">Multi-pass membrane protein</topology>
    </subcellularLocation>
</comment>
<proteinExistence type="predicted"/>
<reference evidence="13 14" key="1">
    <citation type="submission" date="2013-07" db="EMBL/GenBank/DDBJ databases">
        <title>Comparative Genomic and Metabolomic Analysis of Twelve Strains of Pseudoalteromonas luteoviolacea.</title>
        <authorList>
            <person name="Vynne N.G."/>
            <person name="Mansson M."/>
            <person name="Gram L."/>
        </authorList>
    </citation>
    <scope>NUCLEOTIDE SEQUENCE [LARGE SCALE GENOMIC DNA]</scope>
    <source>
        <strain evidence="13 14">DSM 6061</strain>
    </source>
</reference>
<name>A0A166X771_9GAMM</name>
<dbReference type="Pfam" id="PF00999">
    <property type="entry name" value="Na_H_Exchanger"/>
    <property type="match status" value="1"/>
</dbReference>
<dbReference type="InterPro" id="IPR000595">
    <property type="entry name" value="cNMP-bd_dom"/>
</dbReference>
<feature type="transmembrane region" description="Helical" evidence="11">
    <location>
        <begin position="136"/>
        <end position="158"/>
    </location>
</feature>
<dbReference type="PATRIC" id="fig|1365250.3.peg.1916"/>
<feature type="transmembrane region" description="Helical" evidence="11">
    <location>
        <begin position="404"/>
        <end position="427"/>
    </location>
</feature>
<evidence type="ECO:0000313" key="14">
    <source>
        <dbReference type="Proteomes" id="UP000076643"/>
    </source>
</evidence>
<feature type="transmembrane region" description="Helical" evidence="11">
    <location>
        <begin position="107"/>
        <end position="130"/>
    </location>
</feature>
<feature type="transmembrane region" description="Helical" evidence="11">
    <location>
        <begin position="74"/>
        <end position="95"/>
    </location>
</feature>
<feature type="transmembrane region" description="Helical" evidence="11">
    <location>
        <begin position="178"/>
        <end position="197"/>
    </location>
</feature>
<evidence type="ECO:0000256" key="2">
    <source>
        <dbReference type="ARBA" id="ARBA00022448"/>
    </source>
</evidence>
<dbReference type="GO" id="GO:0005886">
    <property type="term" value="C:plasma membrane"/>
    <property type="evidence" value="ECO:0007669"/>
    <property type="project" value="UniProtKB-SubCell"/>
</dbReference>
<dbReference type="InterPro" id="IPR018490">
    <property type="entry name" value="cNMP-bd_dom_sf"/>
</dbReference>
<feature type="transmembrane region" description="Helical" evidence="11">
    <location>
        <begin position="370"/>
        <end position="392"/>
    </location>
</feature>
<comment type="caution">
    <text evidence="13">The sequence shown here is derived from an EMBL/GenBank/DDBJ whole genome shotgun (WGS) entry which is preliminary data.</text>
</comment>
<keyword evidence="6 11" id="KW-1133">Transmembrane helix</keyword>
<feature type="transmembrane region" description="Helical" evidence="11">
    <location>
        <begin position="35"/>
        <end position="54"/>
    </location>
</feature>
<keyword evidence="10" id="KW-0739">Sodium transport</keyword>
<feature type="transmembrane region" description="Helical" evidence="11">
    <location>
        <begin position="333"/>
        <end position="358"/>
    </location>
</feature>
<evidence type="ECO:0000256" key="3">
    <source>
        <dbReference type="ARBA" id="ARBA00022449"/>
    </source>
</evidence>
<feature type="transmembrane region" description="Helical" evidence="11">
    <location>
        <begin position="307"/>
        <end position="327"/>
    </location>
</feature>
<dbReference type="InterPro" id="IPR014710">
    <property type="entry name" value="RmlC-like_jellyroll"/>
</dbReference>
<protein>
    <recommendedName>
        <fullName evidence="12">Cyclic nucleotide-binding domain-containing protein</fullName>
    </recommendedName>
</protein>
<dbReference type="STRING" id="43657.S4054249_10075"/>
<keyword evidence="9 11" id="KW-0472">Membrane</keyword>
<dbReference type="Gene3D" id="2.60.120.10">
    <property type="entry name" value="Jelly Rolls"/>
    <property type="match status" value="1"/>
</dbReference>
<dbReference type="PROSITE" id="PS50042">
    <property type="entry name" value="CNMP_BINDING_3"/>
    <property type="match status" value="1"/>
</dbReference>
<evidence type="ECO:0000259" key="12">
    <source>
        <dbReference type="PROSITE" id="PS50042"/>
    </source>
</evidence>
<dbReference type="EMBL" id="AUYB01000098">
    <property type="protein sequence ID" value="KZN39755.1"/>
    <property type="molecule type" value="Genomic_DNA"/>
</dbReference>
<dbReference type="InterPro" id="IPR006153">
    <property type="entry name" value="Cation/H_exchanger_TM"/>
</dbReference>
<feature type="domain" description="Cyclic nucleotide-binding" evidence="12">
    <location>
        <begin position="710"/>
        <end position="792"/>
    </location>
</feature>